<reference evidence="1 2" key="1">
    <citation type="submission" date="2008-08" db="EMBL/GenBank/DDBJ databases">
        <authorList>
            <person name="Madupu R."/>
            <person name="Durkin A.S."/>
            <person name="Torralba M."/>
            <person name="Methe B."/>
            <person name="Sutton G.G."/>
            <person name="Strausberg R.L."/>
            <person name="Nelson K.E."/>
        </authorList>
    </citation>
    <scope>NUCLEOTIDE SEQUENCE [LARGE SCALE GENOMIC DNA]</scope>
    <source>
        <strain evidence="1 2">RM3267</strain>
    </source>
</reference>
<accession>B9D3K6</accession>
<dbReference type="EMBL" id="ACFU01000020">
    <property type="protein sequence ID" value="EEF13455.1"/>
    <property type="molecule type" value="Genomic_DNA"/>
</dbReference>
<protein>
    <submittedName>
        <fullName evidence="1">Uncharacterized protein</fullName>
    </submittedName>
</protein>
<dbReference type="AlphaFoldDB" id="B9D3K6"/>
<sequence length="133" mass="15898">MPHLRRAYQICAHGLRELDKNDLLRRAYRHERCDACTVELYFCMLLDALDWGAHHFPEGCLIERAYYEQLTREARDVMQKHEISARLNLEFEYLIKFYECYFEFKSRGGEVGFYALCEKAGLNFAPAKSFYYE</sequence>
<evidence type="ECO:0000313" key="1">
    <source>
        <dbReference type="EMBL" id="EEF13455.1"/>
    </source>
</evidence>
<keyword evidence="2" id="KW-1185">Reference proteome</keyword>
<gene>
    <name evidence="1" type="ORF">CAMRE0001_0060</name>
</gene>
<evidence type="ECO:0000313" key="2">
    <source>
        <dbReference type="Proteomes" id="UP000003082"/>
    </source>
</evidence>
<dbReference type="STRING" id="553218.CAMRE0001_0060"/>
<dbReference type="Proteomes" id="UP000003082">
    <property type="component" value="Unassembled WGS sequence"/>
</dbReference>
<comment type="caution">
    <text evidence="1">The sequence shown here is derived from an EMBL/GenBank/DDBJ whole genome shotgun (WGS) entry which is preliminary data.</text>
</comment>
<dbReference type="eggNOG" id="ENOG50316WZ">
    <property type="taxonomic scope" value="Bacteria"/>
</dbReference>
<name>B9D3K6_CAMRE</name>
<proteinExistence type="predicted"/>
<organism evidence="1 2">
    <name type="scientific">Campylobacter rectus RM3267</name>
    <dbReference type="NCBI Taxonomy" id="553218"/>
    <lineage>
        <taxon>Bacteria</taxon>
        <taxon>Pseudomonadati</taxon>
        <taxon>Campylobacterota</taxon>
        <taxon>Epsilonproteobacteria</taxon>
        <taxon>Campylobacterales</taxon>
        <taxon>Campylobacteraceae</taxon>
        <taxon>Campylobacter</taxon>
    </lineage>
</organism>